<evidence type="ECO:0000256" key="2">
    <source>
        <dbReference type="ARBA" id="ARBA00022801"/>
    </source>
</evidence>
<feature type="domain" description="Helicase C-terminal" evidence="6">
    <location>
        <begin position="7"/>
        <end position="154"/>
    </location>
</feature>
<gene>
    <name evidence="7" type="ORF">AAG570_005155</name>
</gene>
<keyword evidence="1" id="KW-0547">Nucleotide-binding</keyword>
<keyword evidence="8" id="KW-1185">Reference proteome</keyword>
<evidence type="ECO:0000256" key="3">
    <source>
        <dbReference type="ARBA" id="ARBA00022806"/>
    </source>
</evidence>
<evidence type="ECO:0000256" key="4">
    <source>
        <dbReference type="ARBA" id="ARBA00022840"/>
    </source>
</evidence>
<dbReference type="Pfam" id="PF00271">
    <property type="entry name" value="Helicase_C"/>
    <property type="match status" value="1"/>
</dbReference>
<dbReference type="SUPFAM" id="SSF52540">
    <property type="entry name" value="P-loop containing nucleoside triphosphate hydrolases"/>
    <property type="match status" value="1"/>
</dbReference>
<dbReference type="Proteomes" id="UP001558652">
    <property type="component" value="Unassembled WGS sequence"/>
</dbReference>
<dbReference type="GO" id="GO:0016787">
    <property type="term" value="F:hydrolase activity"/>
    <property type="evidence" value="ECO:0007669"/>
    <property type="project" value="UniProtKB-KW"/>
</dbReference>
<dbReference type="GO" id="GO:0005524">
    <property type="term" value="F:ATP binding"/>
    <property type="evidence" value="ECO:0007669"/>
    <property type="project" value="UniProtKB-KW"/>
</dbReference>
<dbReference type="Gene3D" id="3.40.50.300">
    <property type="entry name" value="P-loop containing nucleotide triphosphate hydrolases"/>
    <property type="match status" value="2"/>
</dbReference>
<proteinExistence type="predicted"/>
<dbReference type="InterPro" id="IPR050699">
    <property type="entry name" value="RNA-DNA_Helicase"/>
</dbReference>
<reference evidence="7 8" key="1">
    <citation type="submission" date="2024-07" db="EMBL/GenBank/DDBJ databases">
        <title>Chromosome-level genome assembly of the water stick insect Ranatra chinensis (Heteroptera: Nepidae).</title>
        <authorList>
            <person name="Liu X."/>
        </authorList>
    </citation>
    <scope>NUCLEOTIDE SEQUENCE [LARGE SCALE GENOMIC DNA]</scope>
    <source>
        <strain evidence="7">Cailab_2021Rc</strain>
        <tissue evidence="7">Muscle</tissue>
    </source>
</reference>
<dbReference type="EMBL" id="JBFDAA010000017">
    <property type="protein sequence ID" value="KAL1116683.1"/>
    <property type="molecule type" value="Genomic_DNA"/>
</dbReference>
<sequence>MKFFWVKLIRYLTSSKWIPAVVFSLSRKKCDFLAELASSAGLVLTTTTEQHKISVFMKSQIAKLDKEDQNLRQVLFATETFAVGVNMPAKTVVFEDISKFDGCSRRLLKPAEFIQMAGRAGRRGQDDCGIVLLLTGGHFPSEHDLNAMMMGKFT</sequence>
<comment type="caution">
    <text evidence="7">The sequence shown here is derived from an EMBL/GenBank/DDBJ whole genome shotgun (WGS) entry which is preliminary data.</text>
</comment>
<accession>A0ABD0YEI3</accession>
<dbReference type="SMART" id="SM00490">
    <property type="entry name" value="HELICc"/>
    <property type="match status" value="1"/>
</dbReference>
<name>A0ABD0YEI3_9HEMI</name>
<protein>
    <recommendedName>
        <fullName evidence="6">Helicase C-terminal domain-containing protein</fullName>
    </recommendedName>
</protein>
<evidence type="ECO:0000313" key="8">
    <source>
        <dbReference type="Proteomes" id="UP001558652"/>
    </source>
</evidence>
<evidence type="ECO:0000313" key="7">
    <source>
        <dbReference type="EMBL" id="KAL1116683.1"/>
    </source>
</evidence>
<dbReference type="InterPro" id="IPR001650">
    <property type="entry name" value="Helicase_C-like"/>
</dbReference>
<evidence type="ECO:0000259" key="6">
    <source>
        <dbReference type="PROSITE" id="PS51194"/>
    </source>
</evidence>
<keyword evidence="3" id="KW-0347">Helicase</keyword>
<dbReference type="PANTHER" id="PTHR12131:SF1">
    <property type="entry name" value="ATP-DEPENDENT RNA HELICASE SUPV3L1, MITOCHONDRIAL-RELATED"/>
    <property type="match status" value="1"/>
</dbReference>
<comment type="catalytic activity">
    <reaction evidence="5">
        <text>ATP + H2O = ADP + phosphate + H(+)</text>
        <dbReference type="Rhea" id="RHEA:13065"/>
        <dbReference type="ChEBI" id="CHEBI:15377"/>
        <dbReference type="ChEBI" id="CHEBI:15378"/>
        <dbReference type="ChEBI" id="CHEBI:30616"/>
        <dbReference type="ChEBI" id="CHEBI:43474"/>
        <dbReference type="ChEBI" id="CHEBI:456216"/>
        <dbReference type="EC" id="3.6.4.13"/>
    </reaction>
</comment>
<evidence type="ECO:0000256" key="1">
    <source>
        <dbReference type="ARBA" id="ARBA00022741"/>
    </source>
</evidence>
<keyword evidence="4" id="KW-0067">ATP-binding</keyword>
<dbReference type="PROSITE" id="PS51194">
    <property type="entry name" value="HELICASE_CTER"/>
    <property type="match status" value="1"/>
</dbReference>
<keyword evidence="2" id="KW-0378">Hydrolase</keyword>
<dbReference type="PANTHER" id="PTHR12131">
    <property type="entry name" value="ATP-DEPENDENT RNA AND DNA HELICASE"/>
    <property type="match status" value="1"/>
</dbReference>
<evidence type="ECO:0000256" key="5">
    <source>
        <dbReference type="ARBA" id="ARBA00047984"/>
    </source>
</evidence>
<dbReference type="InterPro" id="IPR027417">
    <property type="entry name" value="P-loop_NTPase"/>
</dbReference>
<organism evidence="7 8">
    <name type="scientific">Ranatra chinensis</name>
    <dbReference type="NCBI Taxonomy" id="642074"/>
    <lineage>
        <taxon>Eukaryota</taxon>
        <taxon>Metazoa</taxon>
        <taxon>Ecdysozoa</taxon>
        <taxon>Arthropoda</taxon>
        <taxon>Hexapoda</taxon>
        <taxon>Insecta</taxon>
        <taxon>Pterygota</taxon>
        <taxon>Neoptera</taxon>
        <taxon>Paraneoptera</taxon>
        <taxon>Hemiptera</taxon>
        <taxon>Heteroptera</taxon>
        <taxon>Panheteroptera</taxon>
        <taxon>Nepomorpha</taxon>
        <taxon>Nepidae</taxon>
        <taxon>Ranatrinae</taxon>
        <taxon>Ranatra</taxon>
    </lineage>
</organism>
<dbReference type="GO" id="GO:0003724">
    <property type="term" value="F:RNA helicase activity"/>
    <property type="evidence" value="ECO:0007669"/>
    <property type="project" value="UniProtKB-EC"/>
</dbReference>
<dbReference type="AlphaFoldDB" id="A0ABD0YEI3"/>